<evidence type="ECO:0000313" key="8">
    <source>
        <dbReference type="Proteomes" id="UP000624244"/>
    </source>
</evidence>
<feature type="transmembrane region" description="Helical" evidence="5">
    <location>
        <begin position="387"/>
        <end position="408"/>
    </location>
</feature>
<feature type="domain" description="Major facilitator superfamily (MFS) profile" evidence="6">
    <location>
        <begin position="81"/>
        <end position="555"/>
    </location>
</feature>
<proteinExistence type="predicted"/>
<comment type="subcellular location">
    <subcellularLocation>
        <location evidence="1">Membrane</location>
        <topology evidence="1">Multi-pass membrane protein</topology>
    </subcellularLocation>
</comment>
<evidence type="ECO:0000259" key="6">
    <source>
        <dbReference type="PROSITE" id="PS50850"/>
    </source>
</evidence>
<dbReference type="GO" id="GO:0022857">
    <property type="term" value="F:transmembrane transporter activity"/>
    <property type="evidence" value="ECO:0007669"/>
    <property type="project" value="InterPro"/>
</dbReference>
<dbReference type="InterPro" id="IPR011701">
    <property type="entry name" value="MFS"/>
</dbReference>
<dbReference type="SUPFAM" id="SSF103473">
    <property type="entry name" value="MFS general substrate transporter"/>
    <property type="match status" value="1"/>
</dbReference>
<dbReference type="Proteomes" id="UP000624244">
    <property type="component" value="Unassembled WGS sequence"/>
</dbReference>
<evidence type="ECO:0000313" key="7">
    <source>
        <dbReference type="EMBL" id="KAF5847582.1"/>
    </source>
</evidence>
<dbReference type="GO" id="GO:0005886">
    <property type="term" value="C:plasma membrane"/>
    <property type="evidence" value="ECO:0007669"/>
    <property type="project" value="TreeGrafter"/>
</dbReference>
<feature type="transmembrane region" description="Helical" evidence="5">
    <location>
        <begin position="493"/>
        <end position="516"/>
    </location>
</feature>
<feature type="transmembrane region" description="Helical" evidence="5">
    <location>
        <begin position="234"/>
        <end position="255"/>
    </location>
</feature>
<evidence type="ECO:0000256" key="5">
    <source>
        <dbReference type="SAM" id="Phobius"/>
    </source>
</evidence>
<dbReference type="PROSITE" id="PS50850">
    <property type="entry name" value="MFS"/>
    <property type="match status" value="1"/>
</dbReference>
<feature type="transmembrane region" description="Helical" evidence="5">
    <location>
        <begin position="522"/>
        <end position="544"/>
    </location>
</feature>
<reference evidence="7" key="1">
    <citation type="submission" date="2019-11" db="EMBL/GenBank/DDBJ databases">
        <title>Bipolaris sorokiniana Genome sequencing.</title>
        <authorList>
            <person name="Wang H."/>
        </authorList>
    </citation>
    <scope>NUCLEOTIDE SEQUENCE</scope>
</reference>
<dbReference type="PANTHER" id="PTHR23502:SF139">
    <property type="entry name" value="MAJOR FACILITATOR SUPERFAMILY (MFS) PROFILE DOMAIN-CONTAINING PROTEIN-RELATED"/>
    <property type="match status" value="1"/>
</dbReference>
<evidence type="ECO:0000256" key="1">
    <source>
        <dbReference type="ARBA" id="ARBA00004141"/>
    </source>
</evidence>
<evidence type="ECO:0000256" key="2">
    <source>
        <dbReference type="ARBA" id="ARBA00022692"/>
    </source>
</evidence>
<keyword evidence="2 5" id="KW-0812">Transmembrane</keyword>
<dbReference type="AlphaFoldDB" id="A0A8H5ZE64"/>
<evidence type="ECO:0000256" key="4">
    <source>
        <dbReference type="ARBA" id="ARBA00023136"/>
    </source>
</evidence>
<feature type="transmembrane region" description="Helical" evidence="5">
    <location>
        <begin position="146"/>
        <end position="163"/>
    </location>
</feature>
<keyword evidence="3 5" id="KW-1133">Transmembrane helix</keyword>
<sequence length="555" mass="61048">MAEPHPCASLDHKLDAEINYIEDTTTTISQPPQDNTHSHVKGNAFLIREDGQIRKIPVPSCNPNDPLNFSPWEKYGIIFCCCWFSIMGLSIAGGLGAILNVFFEMYAPQGYTADEIVFLITLPTLCIGLGNYIILPLALAYGRRPVFLVSMVILLAATIAAAVQNSYNGHLASRIVQGLATGSSESLLPLMLTEITFLHERGRIFGLYWMVQNALSSSINLASTYLNEEMGWRWYYWVFVITIGFGLVVAFLLGFETQFTRSPASLDGLLIFTDEFGVTKVIPDEEAQDYFARVGDKGLSVPSADANEADVPRKTYLQKLRPWSPVQKQPVKIMVMTYLHMLQSLYSPGILFAILSSSVALGCAVGMSLTYNTVLHEHYGWDMKNIGLINVGGVIGAVLGMVYCTFIGDKFVLYAARRNKGIHKPEHHLIVLIPPGIIGTAMLVLYGYTAGGGATWWGPYMAWTLFQYTFTAVLIVSTTFASEAGAQHPGPALVVVVGTKNIVSFGLTYGLTPMVAKHGYKWAFGVLAGIYSAIFLLGIPVYYLNPIWRARSKKN</sequence>
<dbReference type="Pfam" id="PF07690">
    <property type="entry name" value="MFS_1"/>
    <property type="match status" value="1"/>
</dbReference>
<feature type="transmembrane region" description="Helical" evidence="5">
    <location>
        <begin position="460"/>
        <end position="481"/>
    </location>
</feature>
<feature type="transmembrane region" description="Helical" evidence="5">
    <location>
        <begin position="429"/>
        <end position="448"/>
    </location>
</feature>
<dbReference type="Gene3D" id="1.20.1250.20">
    <property type="entry name" value="MFS general substrate transporter like domains"/>
    <property type="match status" value="1"/>
</dbReference>
<dbReference type="InterPro" id="IPR020846">
    <property type="entry name" value="MFS_dom"/>
</dbReference>
<keyword evidence="4 5" id="KW-0472">Membrane</keyword>
<dbReference type="EMBL" id="WNKQ01000013">
    <property type="protein sequence ID" value="KAF5847582.1"/>
    <property type="molecule type" value="Genomic_DNA"/>
</dbReference>
<organism evidence="7 8">
    <name type="scientific">Cochliobolus sativus</name>
    <name type="common">Common root rot and spot blotch fungus</name>
    <name type="synonym">Bipolaris sorokiniana</name>
    <dbReference type="NCBI Taxonomy" id="45130"/>
    <lineage>
        <taxon>Eukaryota</taxon>
        <taxon>Fungi</taxon>
        <taxon>Dikarya</taxon>
        <taxon>Ascomycota</taxon>
        <taxon>Pezizomycotina</taxon>
        <taxon>Dothideomycetes</taxon>
        <taxon>Pleosporomycetidae</taxon>
        <taxon>Pleosporales</taxon>
        <taxon>Pleosporineae</taxon>
        <taxon>Pleosporaceae</taxon>
        <taxon>Bipolaris</taxon>
    </lineage>
</organism>
<feature type="transmembrane region" description="Helical" evidence="5">
    <location>
        <begin position="77"/>
        <end position="103"/>
    </location>
</feature>
<comment type="caution">
    <text evidence="7">The sequence shown here is derived from an EMBL/GenBank/DDBJ whole genome shotgun (WGS) entry which is preliminary data.</text>
</comment>
<feature type="transmembrane region" description="Helical" evidence="5">
    <location>
        <begin position="115"/>
        <end position="134"/>
    </location>
</feature>
<protein>
    <recommendedName>
        <fullName evidence="6">Major facilitator superfamily (MFS) profile domain-containing protein</fullName>
    </recommendedName>
</protein>
<accession>A0A8H5ZE64</accession>
<name>A0A8H5ZE64_COCSA</name>
<evidence type="ECO:0000256" key="3">
    <source>
        <dbReference type="ARBA" id="ARBA00022989"/>
    </source>
</evidence>
<feature type="transmembrane region" description="Helical" evidence="5">
    <location>
        <begin position="345"/>
        <end position="367"/>
    </location>
</feature>
<dbReference type="InterPro" id="IPR036259">
    <property type="entry name" value="MFS_trans_sf"/>
</dbReference>
<dbReference type="PANTHER" id="PTHR23502">
    <property type="entry name" value="MAJOR FACILITATOR SUPERFAMILY"/>
    <property type="match status" value="1"/>
</dbReference>
<gene>
    <name evidence="7" type="ORF">GGP41_000351</name>
</gene>